<sequence length="62" mass="7312">MRKNHRATYVYLNEEHISLRNAAKKYNVPHTTLRGRYNRGLRGPELIHGKGVYQYGSDVRKK</sequence>
<gene>
    <name evidence="2" type="ORF">BUY47_09370</name>
</gene>
<evidence type="ECO:0000313" key="3">
    <source>
        <dbReference type="Proteomes" id="UP000242088"/>
    </source>
</evidence>
<dbReference type="SUPFAM" id="SSF46689">
    <property type="entry name" value="Homeodomain-like"/>
    <property type="match status" value="1"/>
</dbReference>
<proteinExistence type="predicted"/>
<dbReference type="RefSeq" id="WP_107524796.1">
    <property type="nucleotide sequence ID" value="NZ_PYZI01000012.1"/>
</dbReference>
<evidence type="ECO:0000259" key="1">
    <source>
        <dbReference type="Pfam" id="PF05225"/>
    </source>
</evidence>
<keyword evidence="3" id="KW-1185">Reference proteome</keyword>
<protein>
    <recommendedName>
        <fullName evidence="1">HTH psq-type domain-containing protein</fullName>
    </recommendedName>
</protein>
<dbReference type="Pfam" id="PF05225">
    <property type="entry name" value="HTH_psq"/>
    <property type="match status" value="1"/>
</dbReference>
<reference evidence="2 3" key="1">
    <citation type="journal article" date="2016" name="Front. Microbiol.">
        <title>Comprehensive Phylogenetic Analysis of Bovine Non-aureus Staphylococci Species Based on Whole-Genome Sequencing.</title>
        <authorList>
            <person name="Naushad S."/>
            <person name="Barkema H.W."/>
            <person name="Luby C."/>
            <person name="Condas L.A."/>
            <person name="Nobrega D.B."/>
            <person name="Carson D.A."/>
            <person name="De Buck J."/>
        </authorList>
    </citation>
    <scope>NUCLEOTIDE SEQUENCE [LARGE SCALE GENOMIC DNA]</scope>
    <source>
        <strain evidence="2 3">SNUC 1409</strain>
    </source>
</reference>
<organism evidence="2 3">
    <name type="scientific">Staphylococcus devriesei</name>
    <dbReference type="NCBI Taxonomy" id="586733"/>
    <lineage>
        <taxon>Bacteria</taxon>
        <taxon>Bacillati</taxon>
        <taxon>Bacillota</taxon>
        <taxon>Bacilli</taxon>
        <taxon>Bacillales</taxon>
        <taxon>Staphylococcaceae</taxon>
        <taxon>Staphylococcus</taxon>
    </lineage>
</organism>
<dbReference type="InterPro" id="IPR009057">
    <property type="entry name" value="Homeodomain-like_sf"/>
</dbReference>
<name>A0ABX5I1R0_9STAP</name>
<comment type="caution">
    <text evidence="2">The sequence shown here is derived from an EMBL/GenBank/DDBJ whole genome shotgun (WGS) entry which is preliminary data.</text>
</comment>
<dbReference type="Proteomes" id="UP000242088">
    <property type="component" value="Unassembled WGS sequence"/>
</dbReference>
<dbReference type="EMBL" id="PYZI01000012">
    <property type="protein sequence ID" value="PTF13273.1"/>
    <property type="molecule type" value="Genomic_DNA"/>
</dbReference>
<accession>A0ABX5I1R0</accession>
<dbReference type="InterPro" id="IPR007889">
    <property type="entry name" value="HTH_Psq"/>
</dbReference>
<evidence type="ECO:0000313" key="2">
    <source>
        <dbReference type="EMBL" id="PTF13273.1"/>
    </source>
</evidence>
<feature type="domain" description="HTH psq-type" evidence="1">
    <location>
        <begin position="11"/>
        <end position="40"/>
    </location>
</feature>
<dbReference type="Gene3D" id="1.10.10.60">
    <property type="entry name" value="Homeodomain-like"/>
    <property type="match status" value="1"/>
</dbReference>